<dbReference type="CDD" id="cd07505">
    <property type="entry name" value="HAD_BPGM-like"/>
    <property type="match status" value="1"/>
</dbReference>
<dbReference type="AlphaFoldDB" id="A0A8F7USH0"/>
<protein>
    <submittedName>
        <fullName evidence="3">HAD family phosphatase</fullName>
    </submittedName>
</protein>
<evidence type="ECO:0000256" key="1">
    <source>
        <dbReference type="ARBA" id="ARBA00022723"/>
    </source>
</evidence>
<keyword evidence="1" id="KW-0479">Metal-binding</keyword>
<dbReference type="InterPro" id="IPR041492">
    <property type="entry name" value="HAD_2"/>
</dbReference>
<organism evidence="3">
    <name type="scientific">Salmonella enterica subsp. salamae</name>
    <dbReference type="NCBI Taxonomy" id="59202"/>
    <lineage>
        <taxon>Bacteria</taxon>
        <taxon>Pseudomonadati</taxon>
        <taxon>Pseudomonadota</taxon>
        <taxon>Gammaproteobacteria</taxon>
        <taxon>Enterobacterales</taxon>
        <taxon>Enterobacteriaceae</taxon>
        <taxon>Salmonella</taxon>
    </lineage>
</organism>
<dbReference type="InterPro" id="IPR036412">
    <property type="entry name" value="HAD-like_sf"/>
</dbReference>
<dbReference type="Gene3D" id="1.10.150.240">
    <property type="entry name" value="Putative phosphatase, domain 2"/>
    <property type="match status" value="1"/>
</dbReference>
<dbReference type="PANTHER" id="PTHR43481">
    <property type="entry name" value="FRUCTOSE-1-PHOSPHATE PHOSPHATASE"/>
    <property type="match status" value="1"/>
</dbReference>
<proteinExistence type="predicted"/>
<dbReference type="InterPro" id="IPR051806">
    <property type="entry name" value="HAD-like_SPP"/>
</dbReference>
<dbReference type="SUPFAM" id="SSF56784">
    <property type="entry name" value="HAD-like"/>
    <property type="match status" value="1"/>
</dbReference>
<dbReference type="PANTHER" id="PTHR43481:SF4">
    <property type="entry name" value="GLYCEROL-1-PHOSPHATE PHOSPHOHYDROLASE 1-RELATED"/>
    <property type="match status" value="1"/>
</dbReference>
<dbReference type="SFLD" id="SFLDG01135">
    <property type="entry name" value="C1.5.6:_HAD__Beta-PGM__Phospha"/>
    <property type="match status" value="1"/>
</dbReference>
<dbReference type="GO" id="GO:0046872">
    <property type="term" value="F:metal ion binding"/>
    <property type="evidence" value="ECO:0007669"/>
    <property type="project" value="UniProtKB-KW"/>
</dbReference>
<gene>
    <name evidence="3" type="ORF">JMJ83_03840</name>
    <name evidence="2" type="ORF">JMJ86_03770</name>
</gene>
<dbReference type="Pfam" id="PF13419">
    <property type="entry name" value="HAD_2"/>
    <property type="match status" value="1"/>
</dbReference>
<name>A0A8F7USH0_SALER</name>
<dbReference type="EMBL" id="CP079836">
    <property type="protein sequence ID" value="QXX17053.1"/>
    <property type="molecule type" value="Genomic_DNA"/>
</dbReference>
<dbReference type="InterPro" id="IPR023198">
    <property type="entry name" value="PGP-like_dom2"/>
</dbReference>
<dbReference type="NCBIfam" id="TIGR01509">
    <property type="entry name" value="HAD-SF-IA-v3"/>
    <property type="match status" value="1"/>
</dbReference>
<dbReference type="EMBL" id="CP079838">
    <property type="protein sequence ID" value="QXX21602.1"/>
    <property type="molecule type" value="Genomic_DNA"/>
</dbReference>
<dbReference type="SFLD" id="SFLDG01129">
    <property type="entry name" value="C1.5:_HAD__Beta-PGM__Phosphata"/>
    <property type="match status" value="1"/>
</dbReference>
<evidence type="ECO:0000313" key="3">
    <source>
        <dbReference type="EMBL" id="QXX21602.1"/>
    </source>
</evidence>
<reference evidence="3" key="1">
    <citation type="submission" date="2021-07" db="EMBL/GenBank/DDBJ databases">
        <title>Whole-Genome Sequences of non-enterica strains of Salmonella enterica isolated from poultry houses.</title>
        <authorList>
            <person name="Lamas A."/>
            <person name="Regal P."/>
            <person name="Miranda J.M."/>
            <person name="Vazquez B."/>
            <person name="Cepeda A."/>
            <person name="Franco C.M."/>
        </authorList>
    </citation>
    <scope>NUCLEOTIDE SEQUENCE</scope>
    <source>
        <strain evidence="2">LHICA_SA1</strain>
        <strain evidence="3">LHICA_SA3</strain>
    </source>
</reference>
<dbReference type="SFLD" id="SFLDS00003">
    <property type="entry name" value="Haloacid_Dehalogenase"/>
    <property type="match status" value="1"/>
</dbReference>
<sequence>MNPSTQNFTTFLFDLDGVIVDSGKTIVEAWKMAAQKYGYVISDELAKRFIIGASPEFTLAMLFPRENTQRRRIIHRLVDQWEEKADYALIPGVMVFLKALSRHNVNIGLVTSSWPEKIDNILNKNQLHMFAHIISRDDVTKGKPDPEPYLTAISRFGSRAEQTLVFEDSGHGIAAALGAGAKCIAIGNEAQKHDVPAVADFRQLCVTRDEPEWRFLDSPFGIKVVADRN</sequence>
<dbReference type="GO" id="GO:0050308">
    <property type="term" value="F:sugar-phosphatase activity"/>
    <property type="evidence" value="ECO:0007669"/>
    <property type="project" value="TreeGrafter"/>
</dbReference>
<dbReference type="InterPro" id="IPR023214">
    <property type="entry name" value="HAD_sf"/>
</dbReference>
<dbReference type="Gene3D" id="3.40.50.1000">
    <property type="entry name" value="HAD superfamily/HAD-like"/>
    <property type="match status" value="1"/>
</dbReference>
<dbReference type="InterPro" id="IPR006439">
    <property type="entry name" value="HAD-SF_hydro_IA"/>
</dbReference>
<dbReference type="RefSeq" id="WP_079974078.1">
    <property type="nucleotide sequence ID" value="NZ_CP079838.1"/>
</dbReference>
<accession>A0A8F7USH0</accession>
<evidence type="ECO:0000313" key="2">
    <source>
        <dbReference type="EMBL" id="QXX17053.1"/>
    </source>
</evidence>